<keyword evidence="2" id="KW-1185">Reference proteome</keyword>
<dbReference type="AlphaFoldDB" id="A0A7W6GNG0"/>
<name>A0A7W6GNG0_9SPHN</name>
<protein>
    <submittedName>
        <fullName evidence="1">Uncharacterized protein</fullName>
    </submittedName>
</protein>
<gene>
    <name evidence="1" type="ORF">GGR44_001939</name>
</gene>
<reference evidence="1 2" key="1">
    <citation type="submission" date="2020-08" db="EMBL/GenBank/DDBJ databases">
        <title>Genomic Encyclopedia of Type Strains, Phase IV (KMG-IV): sequencing the most valuable type-strain genomes for metagenomic binning, comparative biology and taxonomic classification.</title>
        <authorList>
            <person name="Goeker M."/>
        </authorList>
    </citation>
    <scope>NUCLEOTIDE SEQUENCE [LARGE SCALE GENOMIC DNA]</scope>
    <source>
        <strain evidence="1 2">DSM 29348</strain>
    </source>
</reference>
<sequence>MAKAFAGNGVEIVLADIANHFQTPDRPIAIPSLETCQVADGPLTIRYFQQMTD</sequence>
<comment type="caution">
    <text evidence="1">The sequence shown here is derived from an EMBL/GenBank/DDBJ whole genome shotgun (WGS) entry which is preliminary data.</text>
</comment>
<evidence type="ECO:0000313" key="1">
    <source>
        <dbReference type="EMBL" id="MBB3982276.1"/>
    </source>
</evidence>
<evidence type="ECO:0000313" key="2">
    <source>
        <dbReference type="Proteomes" id="UP000552757"/>
    </source>
</evidence>
<dbReference type="EMBL" id="JACIEB010000004">
    <property type="protein sequence ID" value="MBB3982276.1"/>
    <property type="molecule type" value="Genomic_DNA"/>
</dbReference>
<dbReference type="Proteomes" id="UP000552757">
    <property type="component" value="Unassembled WGS sequence"/>
</dbReference>
<organism evidence="1 2">
    <name type="scientific">Sphingobium fontiphilum</name>
    <dbReference type="NCBI Taxonomy" id="944425"/>
    <lineage>
        <taxon>Bacteria</taxon>
        <taxon>Pseudomonadati</taxon>
        <taxon>Pseudomonadota</taxon>
        <taxon>Alphaproteobacteria</taxon>
        <taxon>Sphingomonadales</taxon>
        <taxon>Sphingomonadaceae</taxon>
        <taxon>Sphingobium</taxon>
    </lineage>
</organism>
<accession>A0A7W6GNG0</accession>
<dbReference type="RefSeq" id="WP_183955362.1">
    <property type="nucleotide sequence ID" value="NZ_JACIEB010000004.1"/>
</dbReference>
<proteinExistence type="predicted"/>